<organism evidence="2 3">
    <name type="scientific">Sphaerobolus stellatus (strain SS14)</name>
    <dbReference type="NCBI Taxonomy" id="990650"/>
    <lineage>
        <taxon>Eukaryota</taxon>
        <taxon>Fungi</taxon>
        <taxon>Dikarya</taxon>
        <taxon>Basidiomycota</taxon>
        <taxon>Agaricomycotina</taxon>
        <taxon>Agaricomycetes</taxon>
        <taxon>Phallomycetidae</taxon>
        <taxon>Geastrales</taxon>
        <taxon>Sphaerobolaceae</taxon>
        <taxon>Sphaerobolus</taxon>
    </lineage>
</organism>
<gene>
    <name evidence="2" type="ORF">M422DRAFT_38960</name>
</gene>
<proteinExistence type="predicted"/>
<keyword evidence="3" id="KW-1185">Reference proteome</keyword>
<name>A0A0C9T7I0_SPHS4</name>
<dbReference type="Proteomes" id="UP000054279">
    <property type="component" value="Unassembled WGS sequence"/>
</dbReference>
<dbReference type="EMBL" id="KN837446">
    <property type="protein sequence ID" value="KIJ24938.1"/>
    <property type="molecule type" value="Genomic_DNA"/>
</dbReference>
<feature type="compositionally biased region" description="Polar residues" evidence="1">
    <location>
        <begin position="1"/>
        <end position="25"/>
    </location>
</feature>
<feature type="region of interest" description="Disordered" evidence="1">
    <location>
        <begin position="1"/>
        <end position="41"/>
    </location>
</feature>
<accession>A0A0C9T7I0</accession>
<sequence length="91" mass="9505">MSISTRSNPIQSIGSSRLFIQSTPKNTKKQKAVSFADPEPIPDGRSGCGIAPLATGGCGTFLLGVESRTLSGALWTGLRRLDARTKAGSIN</sequence>
<dbReference type="HOGENOM" id="CLU_2428484_0_0_1"/>
<evidence type="ECO:0000313" key="3">
    <source>
        <dbReference type="Proteomes" id="UP000054279"/>
    </source>
</evidence>
<dbReference type="AlphaFoldDB" id="A0A0C9T7I0"/>
<evidence type="ECO:0000256" key="1">
    <source>
        <dbReference type="SAM" id="MobiDB-lite"/>
    </source>
</evidence>
<protein>
    <submittedName>
        <fullName evidence="2">Uncharacterized protein</fullName>
    </submittedName>
</protein>
<reference evidence="2 3" key="1">
    <citation type="submission" date="2014-06" db="EMBL/GenBank/DDBJ databases">
        <title>Evolutionary Origins and Diversification of the Mycorrhizal Mutualists.</title>
        <authorList>
            <consortium name="DOE Joint Genome Institute"/>
            <consortium name="Mycorrhizal Genomics Consortium"/>
            <person name="Kohler A."/>
            <person name="Kuo A."/>
            <person name="Nagy L.G."/>
            <person name="Floudas D."/>
            <person name="Copeland A."/>
            <person name="Barry K.W."/>
            <person name="Cichocki N."/>
            <person name="Veneault-Fourrey C."/>
            <person name="LaButti K."/>
            <person name="Lindquist E.A."/>
            <person name="Lipzen A."/>
            <person name="Lundell T."/>
            <person name="Morin E."/>
            <person name="Murat C."/>
            <person name="Riley R."/>
            <person name="Ohm R."/>
            <person name="Sun H."/>
            <person name="Tunlid A."/>
            <person name="Henrissat B."/>
            <person name="Grigoriev I.V."/>
            <person name="Hibbett D.S."/>
            <person name="Martin F."/>
        </authorList>
    </citation>
    <scope>NUCLEOTIDE SEQUENCE [LARGE SCALE GENOMIC DNA]</scope>
    <source>
        <strain evidence="2 3">SS14</strain>
    </source>
</reference>
<evidence type="ECO:0000313" key="2">
    <source>
        <dbReference type="EMBL" id="KIJ24938.1"/>
    </source>
</evidence>